<sequence>EEKANFCEENMITFEQKIVYRKLHSMYKKALNKALQNKLRSQELIDLLQDFVEDDDIDDNKSDKSDDDKSYSDEDQQSNNSIGKENINP</sequence>
<protein>
    <submittedName>
        <fullName evidence="1">6384_t:CDS:1</fullName>
    </submittedName>
</protein>
<evidence type="ECO:0000313" key="2">
    <source>
        <dbReference type="Proteomes" id="UP000789860"/>
    </source>
</evidence>
<organism evidence="1 2">
    <name type="scientific">Scutellospora calospora</name>
    <dbReference type="NCBI Taxonomy" id="85575"/>
    <lineage>
        <taxon>Eukaryota</taxon>
        <taxon>Fungi</taxon>
        <taxon>Fungi incertae sedis</taxon>
        <taxon>Mucoromycota</taxon>
        <taxon>Glomeromycotina</taxon>
        <taxon>Glomeromycetes</taxon>
        <taxon>Diversisporales</taxon>
        <taxon>Gigasporaceae</taxon>
        <taxon>Scutellospora</taxon>
    </lineage>
</organism>
<dbReference type="Proteomes" id="UP000789860">
    <property type="component" value="Unassembled WGS sequence"/>
</dbReference>
<evidence type="ECO:0000313" key="1">
    <source>
        <dbReference type="EMBL" id="CAG8630597.1"/>
    </source>
</evidence>
<feature type="non-terminal residue" evidence="1">
    <location>
        <position position="1"/>
    </location>
</feature>
<gene>
    <name evidence="1" type="ORF">SCALOS_LOCUS7956</name>
</gene>
<reference evidence="1" key="1">
    <citation type="submission" date="2021-06" db="EMBL/GenBank/DDBJ databases">
        <authorList>
            <person name="Kallberg Y."/>
            <person name="Tangrot J."/>
            <person name="Rosling A."/>
        </authorList>
    </citation>
    <scope>NUCLEOTIDE SEQUENCE</scope>
    <source>
        <strain evidence="1">AU212A</strain>
    </source>
</reference>
<comment type="caution">
    <text evidence="1">The sequence shown here is derived from an EMBL/GenBank/DDBJ whole genome shotgun (WGS) entry which is preliminary data.</text>
</comment>
<accession>A0ACA9NB34</accession>
<proteinExistence type="predicted"/>
<dbReference type="EMBL" id="CAJVPM010019602">
    <property type="protein sequence ID" value="CAG8630597.1"/>
    <property type="molecule type" value="Genomic_DNA"/>
</dbReference>
<name>A0ACA9NB34_9GLOM</name>
<keyword evidence="2" id="KW-1185">Reference proteome</keyword>